<evidence type="ECO:0000313" key="1">
    <source>
        <dbReference type="EMBL" id="EYU17651.1"/>
    </source>
</evidence>
<proteinExistence type="predicted"/>
<dbReference type="AlphaFoldDB" id="A0A022PPL4"/>
<keyword evidence="2" id="KW-1185">Reference proteome</keyword>
<organism evidence="1 2">
    <name type="scientific">Erythranthe guttata</name>
    <name type="common">Yellow monkey flower</name>
    <name type="synonym">Mimulus guttatus</name>
    <dbReference type="NCBI Taxonomy" id="4155"/>
    <lineage>
        <taxon>Eukaryota</taxon>
        <taxon>Viridiplantae</taxon>
        <taxon>Streptophyta</taxon>
        <taxon>Embryophyta</taxon>
        <taxon>Tracheophyta</taxon>
        <taxon>Spermatophyta</taxon>
        <taxon>Magnoliopsida</taxon>
        <taxon>eudicotyledons</taxon>
        <taxon>Gunneridae</taxon>
        <taxon>Pentapetalae</taxon>
        <taxon>asterids</taxon>
        <taxon>lamiids</taxon>
        <taxon>Lamiales</taxon>
        <taxon>Phrymaceae</taxon>
        <taxon>Erythranthe</taxon>
    </lineage>
</organism>
<dbReference type="Proteomes" id="UP000030748">
    <property type="component" value="Unassembled WGS sequence"/>
</dbReference>
<gene>
    <name evidence="1" type="ORF">MIMGU_mgv1a016554mg</name>
</gene>
<dbReference type="PhylomeDB" id="A0A022PPL4"/>
<protein>
    <recommendedName>
        <fullName evidence="3">Thionin-like protein 2</fullName>
    </recommendedName>
</protein>
<accession>A0A022PPL4</accession>
<dbReference type="EMBL" id="KI632366">
    <property type="protein sequence ID" value="EYU17651.1"/>
    <property type="molecule type" value="Genomic_DNA"/>
</dbReference>
<sequence>MEGKVVIRTTILMIMANLIFAVNNNPVNSIKEASYSECYVKCTTIEHHCYTDPPNYRCIVNCQQACIASEPNSKNQRLSSLTSFCLVGCSVTKCSKITESDQLKSCMADCSDIYCKI</sequence>
<name>A0A022PPL4_ERYGU</name>
<evidence type="ECO:0000313" key="2">
    <source>
        <dbReference type="Proteomes" id="UP000030748"/>
    </source>
</evidence>
<reference evidence="1 2" key="1">
    <citation type="journal article" date="2013" name="Proc. Natl. Acad. Sci. U.S.A.">
        <title>Fine-scale variation in meiotic recombination in Mimulus inferred from population shotgun sequencing.</title>
        <authorList>
            <person name="Hellsten U."/>
            <person name="Wright K.M."/>
            <person name="Jenkins J."/>
            <person name="Shu S."/>
            <person name="Yuan Y."/>
            <person name="Wessler S.R."/>
            <person name="Schmutz J."/>
            <person name="Willis J.H."/>
            <person name="Rokhsar D.S."/>
        </authorList>
    </citation>
    <scope>NUCLEOTIDE SEQUENCE [LARGE SCALE GENOMIC DNA]</scope>
    <source>
        <strain evidence="2">cv. DUN x IM62</strain>
    </source>
</reference>
<evidence type="ECO:0008006" key="3">
    <source>
        <dbReference type="Google" id="ProtNLM"/>
    </source>
</evidence>
<dbReference type="KEGG" id="egt:105950592"/>